<accession>A0A815IS31</accession>
<sequence length="273" mass="31162">MIKRLKPIVPVLLGPQIPRKVREETQERYSRAIATLFIPWRSVKDLCAVNQSWREALASREESISTESNLADNNQTSTISHLSAKEQLYQDEALRSLHVVGRFSNSTRRDQPSMTSASLSHFSVKTQHSVQQNTAWQAAMKSDALRRRQQRAFEDASRPAKISFKKQIQYLLSYNDRRFEEHHSFIFIVFNILQRREACLHARLMTSKPFFSKTADQIASLNADDIKQVLNGFEKNKINTSSRSPQVNALLSQVKAVGGKVMGSAQSRSMLRN</sequence>
<evidence type="ECO:0000313" key="2">
    <source>
        <dbReference type="Proteomes" id="UP000663845"/>
    </source>
</evidence>
<dbReference type="EMBL" id="CAJNOG010000843">
    <property type="protein sequence ID" value="CAF1369366.1"/>
    <property type="molecule type" value="Genomic_DNA"/>
</dbReference>
<dbReference type="AlphaFoldDB" id="A0A815IS31"/>
<evidence type="ECO:0000313" key="1">
    <source>
        <dbReference type="EMBL" id="CAF1369366.1"/>
    </source>
</evidence>
<comment type="caution">
    <text evidence="1">The sequence shown here is derived from an EMBL/GenBank/DDBJ whole genome shotgun (WGS) entry which is preliminary data.</text>
</comment>
<reference evidence="1" key="1">
    <citation type="submission" date="2021-02" db="EMBL/GenBank/DDBJ databases">
        <authorList>
            <person name="Nowell W R."/>
        </authorList>
    </citation>
    <scope>NUCLEOTIDE SEQUENCE</scope>
</reference>
<organism evidence="1 2">
    <name type="scientific">Adineta steineri</name>
    <dbReference type="NCBI Taxonomy" id="433720"/>
    <lineage>
        <taxon>Eukaryota</taxon>
        <taxon>Metazoa</taxon>
        <taxon>Spiralia</taxon>
        <taxon>Gnathifera</taxon>
        <taxon>Rotifera</taxon>
        <taxon>Eurotatoria</taxon>
        <taxon>Bdelloidea</taxon>
        <taxon>Adinetida</taxon>
        <taxon>Adinetidae</taxon>
        <taxon>Adineta</taxon>
    </lineage>
</organism>
<proteinExistence type="predicted"/>
<dbReference type="Proteomes" id="UP000663845">
    <property type="component" value="Unassembled WGS sequence"/>
</dbReference>
<protein>
    <submittedName>
        <fullName evidence="1">Uncharacterized protein</fullName>
    </submittedName>
</protein>
<gene>
    <name evidence="1" type="ORF">JYZ213_LOCUS36036</name>
</gene>
<name>A0A815IS31_9BILA</name>